<dbReference type="InterPro" id="IPR009091">
    <property type="entry name" value="RCC1/BLIP-II"/>
</dbReference>
<dbReference type="GO" id="GO:0005085">
    <property type="term" value="F:guanyl-nucleotide exchange factor activity"/>
    <property type="evidence" value="ECO:0007669"/>
    <property type="project" value="TreeGrafter"/>
</dbReference>
<feature type="compositionally biased region" description="Polar residues" evidence="2">
    <location>
        <begin position="816"/>
        <end position="827"/>
    </location>
</feature>
<dbReference type="InterPro" id="IPR000408">
    <property type="entry name" value="Reg_chr_condens"/>
</dbReference>
<name>A0A0J9SUL3_PLAV1</name>
<evidence type="ECO:0000313" key="3">
    <source>
        <dbReference type="EMBL" id="KMZ86574.1"/>
    </source>
</evidence>
<dbReference type="Gene3D" id="2.130.10.30">
    <property type="entry name" value="Regulator of chromosome condensation 1/beta-lactamase-inhibitor protein II"/>
    <property type="match status" value="1"/>
</dbReference>
<dbReference type="PROSITE" id="PS00626">
    <property type="entry name" value="RCC1_2"/>
    <property type="match status" value="1"/>
</dbReference>
<dbReference type="GO" id="GO:0005737">
    <property type="term" value="C:cytoplasm"/>
    <property type="evidence" value="ECO:0007669"/>
    <property type="project" value="TreeGrafter"/>
</dbReference>
<evidence type="ECO:0008006" key="5">
    <source>
        <dbReference type="Google" id="ProtNLM"/>
    </source>
</evidence>
<reference evidence="3 4" key="1">
    <citation type="submission" date="2011-08" db="EMBL/GenBank/DDBJ databases">
        <title>The Genome Sequence of Plasmodium vivax Brazil I.</title>
        <authorList>
            <consortium name="The Broad Institute Genome Sequencing Platform"/>
            <consortium name="The Broad Institute Genome Sequencing Center for Infectious Disease"/>
            <person name="Neafsey D."/>
            <person name="Carlton J."/>
            <person name="Barnwell J."/>
            <person name="Collins W."/>
            <person name="Escalante A."/>
            <person name="Mullikin J."/>
            <person name="Saul A."/>
            <person name="Guigo R."/>
            <person name="Camara F."/>
            <person name="Young S.K."/>
            <person name="Zeng Q."/>
            <person name="Gargeya S."/>
            <person name="Fitzgerald M."/>
            <person name="Haas B."/>
            <person name="Abouelleil A."/>
            <person name="Alvarado L."/>
            <person name="Arachchi H.M."/>
            <person name="Berlin A."/>
            <person name="Brown A."/>
            <person name="Chapman S.B."/>
            <person name="Chen Z."/>
            <person name="Dunbar C."/>
            <person name="Freedman E."/>
            <person name="Gearin G."/>
            <person name="Gellesch M."/>
            <person name="Goldberg J."/>
            <person name="Griggs A."/>
            <person name="Gujja S."/>
            <person name="Heiman D."/>
            <person name="Howarth C."/>
            <person name="Larson L."/>
            <person name="Lui A."/>
            <person name="MacDonald P.J.P."/>
            <person name="Montmayeur A."/>
            <person name="Murphy C."/>
            <person name="Neiman D."/>
            <person name="Pearson M."/>
            <person name="Priest M."/>
            <person name="Roberts A."/>
            <person name="Saif S."/>
            <person name="Shea T."/>
            <person name="Shenoy N."/>
            <person name="Sisk P."/>
            <person name="Stolte C."/>
            <person name="Sykes S."/>
            <person name="Wortman J."/>
            <person name="Nusbaum C."/>
            <person name="Birren B."/>
        </authorList>
    </citation>
    <scope>NUCLEOTIDE SEQUENCE [LARGE SCALE GENOMIC DNA]</scope>
    <source>
        <strain evidence="3 4">Brazil I</strain>
    </source>
</reference>
<dbReference type="InterPro" id="IPR051553">
    <property type="entry name" value="Ran_GTPase-activating"/>
</dbReference>
<protein>
    <recommendedName>
        <fullName evidence="5">Regulator of chromosome condensation</fullName>
    </recommendedName>
</protein>
<dbReference type="Pfam" id="PF13540">
    <property type="entry name" value="RCC1_2"/>
    <property type="match status" value="2"/>
</dbReference>
<dbReference type="EMBL" id="KQ234820">
    <property type="protein sequence ID" value="KMZ86574.1"/>
    <property type="molecule type" value="Genomic_DNA"/>
</dbReference>
<dbReference type="PANTHER" id="PTHR45982:SF1">
    <property type="entry name" value="REGULATOR OF CHROMOSOME CONDENSATION"/>
    <property type="match status" value="1"/>
</dbReference>
<dbReference type="PROSITE" id="PS50012">
    <property type="entry name" value="RCC1_3"/>
    <property type="match status" value="1"/>
</dbReference>
<feature type="repeat" description="RCC1" evidence="1">
    <location>
        <begin position="260"/>
        <end position="319"/>
    </location>
</feature>
<evidence type="ECO:0000256" key="1">
    <source>
        <dbReference type="PROSITE-ProRule" id="PRU00235"/>
    </source>
</evidence>
<feature type="region of interest" description="Disordered" evidence="2">
    <location>
        <begin position="381"/>
        <end position="416"/>
    </location>
</feature>
<feature type="compositionally biased region" description="Basic and acidic residues" evidence="2">
    <location>
        <begin position="555"/>
        <end position="601"/>
    </location>
</feature>
<accession>A0A0J9SUL3</accession>
<dbReference type="AlphaFoldDB" id="A0A0J9SUL3"/>
<sequence>MTNPKGEAFTISNVYLHRDGQLELIKELENVIIRGVFTCGHSINIFLKGKEGSTSNAIIQLDSSPLSRASSSGKSFLNISYSDINDCEFLTSDFVLYALRKGGTPPEGPPQHGDHFCHNNRRGSVLQRREIKSTMVHRGRVATWYCPLQGERSPAGGQTAMAPLKGKAQNGQNAQTLQTSQNYAKWLPANTKAIFLGELQFYGVDEENKLFTWHTDLHSKDKMIYNYQTKFVKYVAPLDKIKIASVSCGQSHALFLAQNKNCYAMGSNDCYQVGAKKEEKKKKIVFYSSPQLITLDEDANKKVKFIAAGYSHNLICTYQNEVYGWGNNLHGQLFLEDPFVKGPTLIFNPKKWHNFMVKKKKLKRVNKTVTNGYKREIPFAHHLSNQSGSSNPVWSSKGDEPSQTGPKKHPPQEYPQTDKFTKCIELINRDNQGYKKATKWRDKNKFKVAKLCCGFSFSCLLLKNQNCYVVGKTNPSLASQTEKIHTLLRINKKKKIDDIFCNFFNIILVENLKIEKISPQIIHPSSDRAIFLHLNFPLKDSLNCRVGLVHTDGLNHTDENNHTDEHNHTDENNHTDEHNHTDENNHTDEHNHTDGLNHGDKANPLSRSPLGGDSPDCQHKEDPARLHLYLSYDNGSDEEGVGGQDRSEDKDGMTLSERTPSGSTHPFAIPAHTLWGKRKKKKYWTSCQFYKSQMERKLFLSLHNEHFYLQHNQCSVVLSTYSGQVLRLSPDNCSLMRNIKLKIKIEKAPIQVESDNVYVLFHFTDEHKNEVFKFSKGRLRRGGNYIYTKVPSILEGDIPDGGGGAATGKHDGAEVNSATSDGGNSNTRGESAILNSCMDAPPGEDAIITHRFTKCNVHYSLGHSFYASSLPLTIIKPDILNITPNFVHIHDNRPIRMNMLHLSSSFEHIFVTLSNPRLPIIRTKAYYDSEEGNFFFAVPPIPTGVFQRAQLGFLTLHVFVSYNNVEYSQNEVILTISNVNQEGRGEDTNGGNGEGKA</sequence>
<dbReference type="Proteomes" id="UP000053327">
    <property type="component" value="Unassembled WGS sequence"/>
</dbReference>
<feature type="region of interest" description="Disordered" evidence="2">
    <location>
        <begin position="633"/>
        <end position="669"/>
    </location>
</feature>
<dbReference type="SUPFAM" id="SSF50985">
    <property type="entry name" value="RCC1/BLIP-II"/>
    <property type="match status" value="1"/>
</dbReference>
<proteinExistence type="predicted"/>
<feature type="region of interest" description="Disordered" evidence="2">
    <location>
        <begin position="555"/>
        <end position="620"/>
    </location>
</feature>
<feature type="region of interest" description="Disordered" evidence="2">
    <location>
        <begin position="801"/>
        <end position="827"/>
    </location>
</feature>
<dbReference type="OrthoDB" id="8068875at2759"/>
<feature type="compositionally biased region" description="Polar residues" evidence="2">
    <location>
        <begin position="383"/>
        <end position="394"/>
    </location>
</feature>
<dbReference type="PANTHER" id="PTHR45982">
    <property type="entry name" value="REGULATOR OF CHROMOSOME CONDENSATION"/>
    <property type="match status" value="1"/>
</dbReference>
<organism evidence="3 4">
    <name type="scientific">Plasmodium vivax (strain Brazil I)</name>
    <dbReference type="NCBI Taxonomy" id="1033975"/>
    <lineage>
        <taxon>Eukaryota</taxon>
        <taxon>Sar</taxon>
        <taxon>Alveolata</taxon>
        <taxon>Apicomplexa</taxon>
        <taxon>Aconoidasida</taxon>
        <taxon>Haemosporida</taxon>
        <taxon>Plasmodiidae</taxon>
        <taxon>Plasmodium</taxon>
        <taxon>Plasmodium (Plasmodium)</taxon>
    </lineage>
</organism>
<evidence type="ECO:0000256" key="2">
    <source>
        <dbReference type="SAM" id="MobiDB-lite"/>
    </source>
</evidence>
<gene>
    <name evidence="3" type="ORF">PVBG_04733</name>
</gene>
<evidence type="ECO:0000313" key="4">
    <source>
        <dbReference type="Proteomes" id="UP000053327"/>
    </source>
</evidence>